<dbReference type="Proteomes" id="UP001652620">
    <property type="component" value="Chromosome 3"/>
</dbReference>
<evidence type="ECO:0000256" key="2">
    <source>
        <dbReference type="ARBA" id="ARBA00004111"/>
    </source>
</evidence>
<accession>A0ABM3JJC1</accession>
<dbReference type="InterPro" id="IPR016292">
    <property type="entry name" value="Epoxide_hydrolase"/>
</dbReference>
<dbReference type="RefSeq" id="XP_049309337.1">
    <property type="nucleotide sequence ID" value="XM_049453380.1"/>
</dbReference>
<keyword evidence="6" id="KW-0472">Membrane</keyword>
<evidence type="ECO:0000313" key="12">
    <source>
        <dbReference type="RefSeq" id="XP_049309337.1"/>
    </source>
</evidence>
<gene>
    <name evidence="10 11 12 13 14" type="primary">LOC105230714</name>
</gene>
<evidence type="ECO:0000256" key="5">
    <source>
        <dbReference type="ARBA" id="ARBA00022801"/>
    </source>
</evidence>
<dbReference type="InterPro" id="IPR000639">
    <property type="entry name" value="Epox_hydrolase-like"/>
</dbReference>
<dbReference type="PIRSF" id="PIRSF001112">
    <property type="entry name" value="Epoxide_hydrolase"/>
    <property type="match status" value="1"/>
</dbReference>
<comment type="function">
    <text evidence="6">Catalyzes juvenile hormone hydrolysis.</text>
</comment>
<reference evidence="10 11" key="1">
    <citation type="submission" date="2025-05" db="UniProtKB">
        <authorList>
            <consortium name="RefSeq"/>
        </authorList>
    </citation>
    <scope>IDENTIFICATION</scope>
    <source>
        <tissue evidence="10 11">Adult</tissue>
    </source>
</reference>
<evidence type="ECO:0000313" key="10">
    <source>
        <dbReference type="RefSeq" id="XP_049309334.1"/>
    </source>
</evidence>
<feature type="domain" description="Epoxide hydrolase N-terminal" evidence="8">
    <location>
        <begin position="56"/>
        <end position="166"/>
    </location>
</feature>
<dbReference type="SUPFAM" id="SSF53474">
    <property type="entry name" value="alpha/beta-Hydrolases"/>
    <property type="match status" value="1"/>
</dbReference>
<evidence type="ECO:0000313" key="14">
    <source>
        <dbReference type="RefSeq" id="XP_049309341.1"/>
    </source>
</evidence>
<keyword evidence="7" id="KW-0732">Signal</keyword>
<dbReference type="InterPro" id="IPR010497">
    <property type="entry name" value="Epoxide_hydro_N"/>
</dbReference>
<evidence type="ECO:0000259" key="8">
    <source>
        <dbReference type="Pfam" id="PF06441"/>
    </source>
</evidence>
<evidence type="ECO:0000313" key="11">
    <source>
        <dbReference type="RefSeq" id="XP_049309335.1"/>
    </source>
</evidence>
<dbReference type="PANTHER" id="PTHR21661:SF35">
    <property type="entry name" value="EPOXIDE HYDROLASE"/>
    <property type="match status" value="1"/>
</dbReference>
<dbReference type="EC" id="3.3.2.9" evidence="6"/>
<dbReference type="PANTHER" id="PTHR21661">
    <property type="entry name" value="EPOXIDE HYDROLASE 1-RELATED"/>
    <property type="match status" value="1"/>
</dbReference>
<keyword evidence="6" id="KW-0256">Endoplasmic reticulum</keyword>
<comment type="subcellular location">
    <subcellularLocation>
        <location evidence="6">Endoplasmic reticulum membrane</location>
    </subcellularLocation>
    <subcellularLocation>
        <location evidence="2">Microsome membrane</location>
        <topology evidence="2">Single-pass membrane protein</topology>
    </subcellularLocation>
</comment>
<evidence type="ECO:0000256" key="6">
    <source>
        <dbReference type="PIRNR" id="PIRNR001112"/>
    </source>
</evidence>
<dbReference type="Pfam" id="PF06441">
    <property type="entry name" value="EHN"/>
    <property type="match status" value="1"/>
</dbReference>
<protein>
    <recommendedName>
        <fullName evidence="6">Epoxide hydrolase</fullName>
        <ecNumber evidence="6">3.3.2.9</ecNumber>
    </recommendedName>
</protein>
<keyword evidence="4 6" id="KW-0058">Aromatic hydrocarbons catabolism</keyword>
<evidence type="ECO:0000256" key="3">
    <source>
        <dbReference type="ARBA" id="ARBA00010088"/>
    </source>
</evidence>
<feature type="chain" id="PRO_5045024740" description="Epoxide hydrolase" evidence="7">
    <location>
        <begin position="20"/>
        <end position="471"/>
    </location>
</feature>
<dbReference type="PRINTS" id="PR00412">
    <property type="entry name" value="EPOXHYDRLASE"/>
</dbReference>
<dbReference type="RefSeq" id="XP_049309335.1">
    <property type="nucleotide sequence ID" value="XM_049453378.1"/>
</dbReference>
<keyword evidence="5 6" id="KW-0378">Hydrolase</keyword>
<evidence type="ECO:0000256" key="7">
    <source>
        <dbReference type="SAM" id="SignalP"/>
    </source>
</evidence>
<comment type="catalytic activity">
    <reaction evidence="6">
        <text>cis-stilbene oxide + H2O = (1R,2R)-hydrobenzoin</text>
        <dbReference type="Rhea" id="RHEA:23900"/>
        <dbReference type="ChEBI" id="CHEBI:15377"/>
        <dbReference type="ChEBI" id="CHEBI:50004"/>
        <dbReference type="ChEBI" id="CHEBI:50014"/>
        <dbReference type="EC" id="3.3.2.9"/>
    </reaction>
</comment>
<evidence type="ECO:0000313" key="9">
    <source>
        <dbReference type="Proteomes" id="UP001652620"/>
    </source>
</evidence>
<dbReference type="RefSeq" id="XP_049309334.1">
    <property type="nucleotide sequence ID" value="XM_049453377.1"/>
</dbReference>
<evidence type="ECO:0000313" key="13">
    <source>
        <dbReference type="RefSeq" id="XP_049309338.1"/>
    </source>
</evidence>
<dbReference type="InterPro" id="IPR029058">
    <property type="entry name" value="AB_hydrolase_fold"/>
</dbReference>
<comment type="similarity">
    <text evidence="3 6">Belongs to the peptidase S33 family.</text>
</comment>
<organism evidence="9 14">
    <name type="scientific">Bactrocera dorsalis</name>
    <name type="common">Oriental fruit fly</name>
    <name type="synonym">Dacus dorsalis</name>
    <dbReference type="NCBI Taxonomy" id="27457"/>
    <lineage>
        <taxon>Eukaryota</taxon>
        <taxon>Metazoa</taxon>
        <taxon>Ecdysozoa</taxon>
        <taxon>Arthropoda</taxon>
        <taxon>Hexapoda</taxon>
        <taxon>Insecta</taxon>
        <taxon>Pterygota</taxon>
        <taxon>Neoptera</taxon>
        <taxon>Endopterygota</taxon>
        <taxon>Diptera</taxon>
        <taxon>Brachycera</taxon>
        <taxon>Muscomorpha</taxon>
        <taxon>Tephritoidea</taxon>
        <taxon>Tephritidae</taxon>
        <taxon>Bactrocera</taxon>
        <taxon>Bactrocera</taxon>
    </lineage>
</organism>
<comment type="catalytic activity">
    <reaction evidence="1 6">
        <text>1-(4-methoxyphenyl)-N-methyl-N-[(3-methyloxetan-3-yl)methyl]methanamine + H2O = 2-{[(4-methoxybenzyl)(methyl)amino]methyl}-2-methylpropane-1,3-diol</text>
        <dbReference type="Rhea" id="RHEA:55764"/>
        <dbReference type="ChEBI" id="CHEBI:15377"/>
        <dbReference type="ChEBI" id="CHEBI:139161"/>
        <dbReference type="ChEBI" id="CHEBI:139164"/>
        <dbReference type="EC" id="3.3.2.9"/>
    </reaction>
</comment>
<dbReference type="RefSeq" id="XP_049309338.1">
    <property type="nucleotide sequence ID" value="XM_049453381.1"/>
</dbReference>
<sequence length="471" mass="53352">MGTLLRITFVVLAIVVGLCVHKYQELTSSAPIPQLNDAEYWGPGSAAKYKENTAVKAFDISAKPELIEDLKTQLSRPLVLTEPLEGVGFQYGFNSKYLKKVVAYWRDTYLPKWGEREAFLKQFPHFETQIQGLRVHFIHVKPKSTEGKKVVPLLLIHGWPGSVREFYRLIPLLTKPHPKSEYVFEVIAPSLPGYGWSQGASKVNFGPAQMSLVLRNLMLRLGHEKFLIQGGDWGSILGANIVTLSPHNVLGYHSNMCTTNHPIIHLHKLLRNWFPSFFIKEENRVFFKPFGKELSYLLEESGYMHIQASKPDTIGSTLTQNPVGLAAYILEKFSTWTNPAYKQLEDGGLTKRFTLDELLDNIMIYYTTNSITTSQRLYSEGLSFAHFALNLDATHVNVPTACARFLHDLLHLTDSELGLKFKNIVHSTYHKEGGHFAAMEVPETLYSDFVEFVAKVFTKPQPKHSHSTIDT</sequence>
<dbReference type="GeneID" id="105230714"/>
<evidence type="ECO:0000256" key="4">
    <source>
        <dbReference type="ARBA" id="ARBA00022797"/>
    </source>
</evidence>
<feature type="signal peptide" evidence="7">
    <location>
        <begin position="1"/>
        <end position="19"/>
    </location>
</feature>
<keyword evidence="9" id="KW-1185">Reference proteome</keyword>
<evidence type="ECO:0000256" key="1">
    <source>
        <dbReference type="ARBA" id="ARBA00000221"/>
    </source>
</evidence>
<dbReference type="RefSeq" id="XP_049309341.1">
    <property type="nucleotide sequence ID" value="XM_049453384.1"/>
</dbReference>
<name>A0ABM3JJC1_BACDO</name>
<dbReference type="Gene3D" id="3.40.50.1820">
    <property type="entry name" value="alpha/beta hydrolase"/>
    <property type="match status" value="1"/>
</dbReference>
<dbReference type="GO" id="GO:0016787">
    <property type="term" value="F:hydrolase activity"/>
    <property type="evidence" value="ECO:0007669"/>
    <property type="project" value="UniProtKB-KW"/>
</dbReference>
<proteinExistence type="inferred from homology"/>